<feature type="compositionally biased region" description="Polar residues" evidence="1">
    <location>
        <begin position="76"/>
        <end position="90"/>
    </location>
</feature>
<dbReference type="EMBL" id="CP144061">
    <property type="protein sequence ID" value="WWD21659.1"/>
    <property type="molecule type" value="Genomic_DNA"/>
</dbReference>
<protein>
    <submittedName>
        <fullName evidence="2">Uncharacterized protein</fullName>
    </submittedName>
</protein>
<feature type="region of interest" description="Disordered" evidence="1">
    <location>
        <begin position="428"/>
        <end position="462"/>
    </location>
</feature>
<accession>A0A5M6C1D8</accession>
<dbReference type="RefSeq" id="XP_031860710.1">
    <property type="nucleotide sequence ID" value="XM_032004911.1"/>
</dbReference>
<gene>
    <name evidence="2" type="ORF">CI109_106145</name>
</gene>
<dbReference type="AlphaFoldDB" id="A0A5M6C1D8"/>
<feature type="compositionally biased region" description="Basic and acidic residues" evidence="1">
    <location>
        <begin position="112"/>
        <end position="123"/>
    </location>
</feature>
<dbReference type="OrthoDB" id="2573465at2759"/>
<feature type="region of interest" description="Disordered" evidence="1">
    <location>
        <begin position="285"/>
        <end position="319"/>
    </location>
</feature>
<dbReference type="KEGG" id="ksn:43589051"/>
<dbReference type="Proteomes" id="UP000322225">
    <property type="component" value="Chromosome 11"/>
</dbReference>
<reference evidence="2" key="2">
    <citation type="submission" date="2024-01" db="EMBL/GenBank/DDBJ databases">
        <title>Comparative genomics of Cryptococcus and Kwoniella reveals pathogenesis evolution and contrasting modes of karyotype evolution via chromosome fusion or intercentromeric recombination.</title>
        <authorList>
            <person name="Coelho M.A."/>
            <person name="David-Palma M."/>
            <person name="Shea T."/>
            <person name="Bowers K."/>
            <person name="McGinley-Smith S."/>
            <person name="Mohammad A.W."/>
            <person name="Gnirke A."/>
            <person name="Yurkov A.M."/>
            <person name="Nowrousian M."/>
            <person name="Sun S."/>
            <person name="Cuomo C.A."/>
            <person name="Heitman J."/>
        </authorList>
    </citation>
    <scope>NUCLEOTIDE SEQUENCE</scope>
    <source>
        <strain evidence="2">CBS 12478</strain>
    </source>
</reference>
<feature type="compositionally biased region" description="Basic residues" evidence="1">
    <location>
        <begin position="136"/>
        <end position="146"/>
    </location>
</feature>
<reference evidence="2" key="1">
    <citation type="submission" date="2017-08" db="EMBL/GenBank/DDBJ databases">
        <authorList>
            <person name="Cuomo C."/>
            <person name="Billmyre B."/>
            <person name="Heitman J."/>
        </authorList>
    </citation>
    <scope>NUCLEOTIDE SEQUENCE</scope>
    <source>
        <strain evidence="2">CBS 12478</strain>
    </source>
</reference>
<evidence type="ECO:0000313" key="3">
    <source>
        <dbReference type="Proteomes" id="UP000322225"/>
    </source>
</evidence>
<feature type="region of interest" description="Disordered" evidence="1">
    <location>
        <begin position="366"/>
        <end position="386"/>
    </location>
</feature>
<evidence type="ECO:0000256" key="1">
    <source>
        <dbReference type="SAM" id="MobiDB-lite"/>
    </source>
</evidence>
<name>A0A5M6C1D8_9TREE</name>
<feature type="compositionally biased region" description="Basic and acidic residues" evidence="1">
    <location>
        <begin position="178"/>
        <end position="196"/>
    </location>
</feature>
<keyword evidence="3" id="KW-1185">Reference proteome</keyword>
<feature type="compositionally biased region" description="Polar residues" evidence="1">
    <location>
        <begin position="447"/>
        <end position="457"/>
    </location>
</feature>
<organism evidence="2 3">
    <name type="scientific">Kwoniella shandongensis</name>
    <dbReference type="NCBI Taxonomy" id="1734106"/>
    <lineage>
        <taxon>Eukaryota</taxon>
        <taxon>Fungi</taxon>
        <taxon>Dikarya</taxon>
        <taxon>Basidiomycota</taxon>
        <taxon>Agaricomycotina</taxon>
        <taxon>Tremellomycetes</taxon>
        <taxon>Tremellales</taxon>
        <taxon>Cryptococcaceae</taxon>
        <taxon>Kwoniella</taxon>
    </lineage>
</organism>
<proteinExistence type="predicted"/>
<sequence>MSANPPILSVPTQEKSVDNHIHRYLASVQPYAAEHAQLGKRTFDEESVQLQLAQTIPFTREPLRTITEEEEVGTTRMHTNSRSRPVGSNHQRSRSRRPETDTAGPDSGPMWKSERRQRTRLEAMDETDETESAQRRLQRKLRRRAKAAIVKPANLDPPSAENPNTAHRTSAPFPLVHDNTKKPDRDVSPNVEEKERRMKKARSSADVSHWQGAYTGNGRVTTRPFSKRGFLGYGKASLPIQMPSSKVKLQPPQVFSEDEFLNGSQHPASQLVEEHQDRMDWRARRHPAKPNDDGHFLTTAPARNMRDRHRNEEVSGDSASHVEDRYFDYRRLPAPGSTNSPSWPTDLSENRAATAHGRVSLPPVRSMFDESSFRPPSITRSSKVGREEVEAIMSTGKWRWPTDHPLRPTSNRLAGRYPSDHKDAFAFSGGVDDTLSTTPDRRPFGQRSLQPPSTPSHSMLPPTTTFRFTPRPMHISVSQTPISMRNVSRHSQPEFGSDPPFWTAQMHSSTNEETINNRVYHQLNVDEKTYDNRDQGPSVAYRASWERLGSLDHVDVPNSYQEQAYRVSSNGVNHDSSYDDIGQYDNTFHTTWDTQARSYGDSALPTYLGDMDKVSNQMDQYGATEHHWRRLWQGTSLPR</sequence>
<feature type="region of interest" description="Disordered" evidence="1">
    <location>
        <begin position="61"/>
        <end position="207"/>
    </location>
</feature>
<evidence type="ECO:0000313" key="2">
    <source>
        <dbReference type="EMBL" id="WWD21659.1"/>
    </source>
</evidence>
<dbReference type="GeneID" id="43589051"/>